<comment type="caution">
    <text evidence="1">The sequence shown here is derived from an EMBL/GenBank/DDBJ whole genome shotgun (WGS) entry which is preliminary data.</text>
</comment>
<proteinExistence type="predicted"/>
<dbReference type="Proteomes" id="UP001060085">
    <property type="component" value="Linkage Group LG06"/>
</dbReference>
<gene>
    <name evidence="1" type="ORF">M9H77_25136</name>
</gene>
<organism evidence="1 2">
    <name type="scientific">Catharanthus roseus</name>
    <name type="common">Madagascar periwinkle</name>
    <name type="synonym">Vinca rosea</name>
    <dbReference type="NCBI Taxonomy" id="4058"/>
    <lineage>
        <taxon>Eukaryota</taxon>
        <taxon>Viridiplantae</taxon>
        <taxon>Streptophyta</taxon>
        <taxon>Embryophyta</taxon>
        <taxon>Tracheophyta</taxon>
        <taxon>Spermatophyta</taxon>
        <taxon>Magnoliopsida</taxon>
        <taxon>eudicotyledons</taxon>
        <taxon>Gunneridae</taxon>
        <taxon>Pentapetalae</taxon>
        <taxon>asterids</taxon>
        <taxon>lamiids</taxon>
        <taxon>Gentianales</taxon>
        <taxon>Apocynaceae</taxon>
        <taxon>Rauvolfioideae</taxon>
        <taxon>Vinceae</taxon>
        <taxon>Catharanthinae</taxon>
        <taxon>Catharanthus</taxon>
    </lineage>
</organism>
<reference evidence="2" key="1">
    <citation type="journal article" date="2023" name="Nat. Plants">
        <title>Single-cell RNA sequencing provides a high-resolution roadmap for understanding the multicellular compartmentation of specialized metabolism.</title>
        <authorList>
            <person name="Sun S."/>
            <person name="Shen X."/>
            <person name="Li Y."/>
            <person name="Li Y."/>
            <person name="Wang S."/>
            <person name="Li R."/>
            <person name="Zhang H."/>
            <person name="Shen G."/>
            <person name="Guo B."/>
            <person name="Wei J."/>
            <person name="Xu J."/>
            <person name="St-Pierre B."/>
            <person name="Chen S."/>
            <person name="Sun C."/>
        </authorList>
    </citation>
    <scope>NUCLEOTIDE SEQUENCE [LARGE SCALE GENOMIC DNA]</scope>
</reference>
<protein>
    <submittedName>
        <fullName evidence="1">Uncharacterized protein</fullName>
    </submittedName>
</protein>
<dbReference type="EMBL" id="CM044706">
    <property type="protein sequence ID" value="KAI5656343.1"/>
    <property type="molecule type" value="Genomic_DNA"/>
</dbReference>
<keyword evidence="2" id="KW-1185">Reference proteome</keyword>
<sequence>MEKPYFVVNDSDNAMRKAVKNLLSDARYRVYSWHLARNISTKDLFDLPTQCKASEALNMTRLLPDNPMGRFVYFGDRVSRRVFEGEVPIELNPSPVHMQCCKLISEEDAASLLTGISIKVFSK</sequence>
<evidence type="ECO:0000313" key="1">
    <source>
        <dbReference type="EMBL" id="KAI5656343.1"/>
    </source>
</evidence>
<name>A0ACC0A8L7_CATRO</name>
<accession>A0ACC0A8L7</accession>
<evidence type="ECO:0000313" key="2">
    <source>
        <dbReference type="Proteomes" id="UP001060085"/>
    </source>
</evidence>